<feature type="region of interest" description="Disordered" evidence="1">
    <location>
        <begin position="1"/>
        <end position="52"/>
    </location>
</feature>
<dbReference type="EMBL" id="CP031044">
    <property type="protein sequence ID" value="QDZ23746.1"/>
    <property type="molecule type" value="Genomic_DNA"/>
</dbReference>
<evidence type="ECO:0000313" key="2">
    <source>
        <dbReference type="EMBL" id="QDZ23746.1"/>
    </source>
</evidence>
<dbReference type="Proteomes" id="UP000316726">
    <property type="component" value="Chromosome 11"/>
</dbReference>
<keyword evidence="3" id="KW-1185">Reference proteome</keyword>
<dbReference type="AlphaFoldDB" id="A0A5B8MTV9"/>
<protein>
    <submittedName>
        <fullName evidence="2">Uncharacterized protein</fullName>
    </submittedName>
</protein>
<proteinExistence type="predicted"/>
<feature type="compositionally biased region" description="Basic and acidic residues" evidence="1">
    <location>
        <begin position="12"/>
        <end position="22"/>
    </location>
</feature>
<reference evidence="2 3" key="1">
    <citation type="submission" date="2018-07" db="EMBL/GenBank/DDBJ databases">
        <title>The complete nuclear genome of the prasinophyte Chloropicon primus (CCMP1205).</title>
        <authorList>
            <person name="Pombert J.-F."/>
            <person name="Otis C."/>
            <person name="Turmel M."/>
            <person name="Lemieux C."/>
        </authorList>
    </citation>
    <scope>NUCLEOTIDE SEQUENCE [LARGE SCALE GENOMIC DNA]</scope>
    <source>
        <strain evidence="2 3">CCMP1205</strain>
    </source>
</reference>
<feature type="compositionally biased region" description="Basic and acidic residues" evidence="1">
    <location>
        <begin position="40"/>
        <end position="52"/>
    </location>
</feature>
<evidence type="ECO:0000313" key="3">
    <source>
        <dbReference type="Proteomes" id="UP000316726"/>
    </source>
</evidence>
<gene>
    <name evidence="2" type="ORF">A3770_11p62640</name>
</gene>
<organism evidence="2 3">
    <name type="scientific">Chloropicon primus</name>
    <dbReference type="NCBI Taxonomy" id="1764295"/>
    <lineage>
        <taxon>Eukaryota</taxon>
        <taxon>Viridiplantae</taxon>
        <taxon>Chlorophyta</taxon>
        <taxon>Chloropicophyceae</taxon>
        <taxon>Chloropicales</taxon>
        <taxon>Chloropicaceae</taxon>
        <taxon>Chloropicon</taxon>
    </lineage>
</organism>
<name>A0A5B8MTV9_9CHLO</name>
<feature type="compositionally biased region" description="Basic residues" evidence="1">
    <location>
        <begin position="1"/>
        <end position="11"/>
    </location>
</feature>
<evidence type="ECO:0000256" key="1">
    <source>
        <dbReference type="SAM" id="MobiDB-lite"/>
    </source>
</evidence>
<sequence>MRRPVRGRRRAGKAEASADGKSETSSSTTTSETFESTTGDSRDEAAQAKEEEALEKKLRLQLDTLKQLPKASRYARHRIPIVEKCLSILSVRKRTRNQESQLEKLLSRLDIL</sequence>
<feature type="compositionally biased region" description="Low complexity" evidence="1">
    <location>
        <begin position="23"/>
        <end position="38"/>
    </location>
</feature>
<accession>A0A5B8MTV9</accession>